<sequence>MYKACIFDLDGTLTDTLDSLAHSVNLAMKELGIPGITREECRQFVGNGSAVLIEKTLKKAGEEYLSRFEEALAVYLRVFDENCTWHVKPYDGIPDLIQEMKQEGMKLGVLSNKPDRQAVHVVETVFGKGTFDLIRGQRDDFPRKPDPSASLLIAETFQAEPSEVLYIGDSEVDAATGKAAGMDTVLVTWGFRSREVLEEAGPSWIADSTKEIVEIMKNRRKRDEQLQRRMP</sequence>
<dbReference type="EMBL" id="JAJEQX010000008">
    <property type="protein sequence ID" value="MCC2254046.1"/>
    <property type="molecule type" value="Genomic_DNA"/>
</dbReference>
<dbReference type="Proteomes" id="UP001198151">
    <property type="component" value="Unassembled WGS sequence"/>
</dbReference>
<organism evidence="1 2">
    <name type="scientific">Ruminococcus turbiniformis</name>
    <dbReference type="NCBI Taxonomy" id="2881258"/>
    <lineage>
        <taxon>Bacteria</taxon>
        <taxon>Bacillati</taxon>
        <taxon>Bacillota</taxon>
        <taxon>Clostridia</taxon>
        <taxon>Eubacteriales</taxon>
        <taxon>Oscillospiraceae</taxon>
        <taxon>Ruminococcus</taxon>
    </lineage>
</organism>
<evidence type="ECO:0000313" key="2">
    <source>
        <dbReference type="Proteomes" id="UP001198151"/>
    </source>
</evidence>
<dbReference type="GO" id="GO:0016787">
    <property type="term" value="F:hydrolase activity"/>
    <property type="evidence" value="ECO:0007669"/>
    <property type="project" value="UniProtKB-KW"/>
</dbReference>
<dbReference type="SFLD" id="SFLDG01135">
    <property type="entry name" value="C1.5.6:_HAD__Beta-PGM__Phospha"/>
    <property type="match status" value="1"/>
</dbReference>
<keyword evidence="2" id="KW-1185">Reference proteome</keyword>
<dbReference type="PANTHER" id="PTHR43434:SF1">
    <property type="entry name" value="PHOSPHOGLYCOLATE PHOSPHATASE"/>
    <property type="match status" value="1"/>
</dbReference>
<dbReference type="Pfam" id="PF13419">
    <property type="entry name" value="HAD_2"/>
    <property type="match status" value="1"/>
</dbReference>
<protein>
    <submittedName>
        <fullName evidence="1">HAD family hydrolase</fullName>
    </submittedName>
</protein>
<dbReference type="Gene3D" id="3.40.50.1000">
    <property type="entry name" value="HAD superfamily/HAD-like"/>
    <property type="match status" value="1"/>
</dbReference>
<proteinExistence type="predicted"/>
<dbReference type="Gene3D" id="1.10.150.240">
    <property type="entry name" value="Putative phosphatase, domain 2"/>
    <property type="match status" value="1"/>
</dbReference>
<dbReference type="NCBIfam" id="TIGR01549">
    <property type="entry name" value="HAD-SF-IA-v1"/>
    <property type="match status" value="1"/>
</dbReference>
<gene>
    <name evidence="1" type="ORF">LKD70_06280</name>
</gene>
<dbReference type="InterPro" id="IPR023198">
    <property type="entry name" value="PGP-like_dom2"/>
</dbReference>
<dbReference type="InterPro" id="IPR036412">
    <property type="entry name" value="HAD-like_sf"/>
</dbReference>
<reference evidence="1 2" key="1">
    <citation type="submission" date="2021-10" db="EMBL/GenBank/DDBJ databases">
        <title>Anaerobic single-cell dispensing facilitates the cultivation of human gut bacteria.</title>
        <authorList>
            <person name="Afrizal A."/>
        </authorList>
    </citation>
    <scope>NUCLEOTIDE SEQUENCE [LARGE SCALE GENOMIC DNA]</scope>
    <source>
        <strain evidence="1 2">CLA-AA-H200</strain>
    </source>
</reference>
<comment type="caution">
    <text evidence="1">The sequence shown here is derived from an EMBL/GenBank/DDBJ whole genome shotgun (WGS) entry which is preliminary data.</text>
</comment>
<accession>A0ABS8FVG8</accession>
<dbReference type="SFLD" id="SFLDS00003">
    <property type="entry name" value="Haloacid_Dehalogenase"/>
    <property type="match status" value="1"/>
</dbReference>
<dbReference type="NCBIfam" id="TIGR01509">
    <property type="entry name" value="HAD-SF-IA-v3"/>
    <property type="match status" value="1"/>
</dbReference>
<evidence type="ECO:0000313" key="1">
    <source>
        <dbReference type="EMBL" id="MCC2254046.1"/>
    </source>
</evidence>
<dbReference type="PANTHER" id="PTHR43434">
    <property type="entry name" value="PHOSPHOGLYCOLATE PHOSPHATASE"/>
    <property type="match status" value="1"/>
</dbReference>
<dbReference type="SUPFAM" id="SSF56784">
    <property type="entry name" value="HAD-like"/>
    <property type="match status" value="1"/>
</dbReference>
<dbReference type="InterPro" id="IPR006439">
    <property type="entry name" value="HAD-SF_hydro_IA"/>
</dbReference>
<dbReference type="InterPro" id="IPR041492">
    <property type="entry name" value="HAD_2"/>
</dbReference>
<name>A0ABS8FVG8_9FIRM</name>
<dbReference type="RefSeq" id="WP_227707178.1">
    <property type="nucleotide sequence ID" value="NZ_JAJEQX010000008.1"/>
</dbReference>
<keyword evidence="1" id="KW-0378">Hydrolase</keyword>
<dbReference type="InterPro" id="IPR023214">
    <property type="entry name" value="HAD_sf"/>
</dbReference>
<dbReference type="SFLD" id="SFLDG01129">
    <property type="entry name" value="C1.5:_HAD__Beta-PGM__Phosphata"/>
    <property type="match status" value="1"/>
</dbReference>
<dbReference type="InterPro" id="IPR050155">
    <property type="entry name" value="HAD-like_hydrolase_sf"/>
</dbReference>
<dbReference type="PRINTS" id="PR00413">
    <property type="entry name" value="HADHALOGNASE"/>
</dbReference>